<reference evidence="2" key="1">
    <citation type="submission" date="2016-11" db="UniProtKB">
        <authorList>
            <consortium name="WormBaseParasite"/>
        </authorList>
    </citation>
    <scope>IDENTIFICATION</scope>
    <source>
        <strain evidence="2">KR3021</strain>
    </source>
</reference>
<name>A0AC35TTL3_9BILA</name>
<accession>A0AC35TTL3</accession>
<evidence type="ECO:0000313" key="2">
    <source>
        <dbReference type="WBParaSite" id="RSKR_0000410200.1"/>
    </source>
</evidence>
<sequence>MAYYRESSPIAGFTGHIPGAKFHIGGGLNRKGFADGKPMGYHPKVVGSEEQGQQINLHKYESVIGVEELERDMDRSTIGTRRNSVHGMYSQYKLKFEHGLINEMHHSRKDTAEHSRKSTADNSRDEKDRSVNTRAKFVDSRVSTSKSRIATGKLDNSRLSTLKSAHSIASTEKSFNSRPPTTKSNKNIINFDDYSSQLPTPPSITSNKSHFHNKQRSNSIAPSRPHTVGRERIKEERTKLTASGIWDKKPIPYVETKAAIITRKSTAKSDLFNGAEAGWWSESEALRNTKHIRKKSLDNRDGIHYEGSLNGSVRVVNGYTGHIHGHQSQKVGKTISKE</sequence>
<protein>
    <submittedName>
        <fullName evidence="2">DUF1604 domain-containing protein</fullName>
    </submittedName>
</protein>
<dbReference type="Proteomes" id="UP000095286">
    <property type="component" value="Unplaced"/>
</dbReference>
<proteinExistence type="predicted"/>
<evidence type="ECO:0000313" key="1">
    <source>
        <dbReference type="Proteomes" id="UP000095286"/>
    </source>
</evidence>
<dbReference type="WBParaSite" id="RSKR_0000410200.1">
    <property type="protein sequence ID" value="RSKR_0000410200.1"/>
    <property type="gene ID" value="RSKR_0000410200"/>
</dbReference>
<organism evidence="1 2">
    <name type="scientific">Rhabditophanes sp. KR3021</name>
    <dbReference type="NCBI Taxonomy" id="114890"/>
    <lineage>
        <taxon>Eukaryota</taxon>
        <taxon>Metazoa</taxon>
        <taxon>Ecdysozoa</taxon>
        <taxon>Nematoda</taxon>
        <taxon>Chromadorea</taxon>
        <taxon>Rhabditida</taxon>
        <taxon>Tylenchina</taxon>
        <taxon>Panagrolaimomorpha</taxon>
        <taxon>Strongyloidoidea</taxon>
        <taxon>Alloionematidae</taxon>
        <taxon>Rhabditophanes</taxon>
    </lineage>
</organism>